<keyword evidence="1" id="KW-0812">Transmembrane</keyword>
<evidence type="ECO:0000313" key="4">
    <source>
        <dbReference type="Proteomes" id="UP000002484"/>
    </source>
</evidence>
<organism evidence="3 4">
    <name type="scientific">Pseudofrankia inefficax (strain DSM 45817 / CECT 9037 / DDB 130130 / EuI1c)</name>
    <name type="common">Frankia inefficax</name>
    <dbReference type="NCBI Taxonomy" id="298654"/>
    <lineage>
        <taxon>Bacteria</taxon>
        <taxon>Bacillati</taxon>
        <taxon>Actinomycetota</taxon>
        <taxon>Actinomycetes</taxon>
        <taxon>Frankiales</taxon>
        <taxon>Frankiaceae</taxon>
        <taxon>Pseudofrankia</taxon>
    </lineage>
</organism>
<dbReference type="RefSeq" id="WP_013423920.1">
    <property type="nucleotide sequence ID" value="NC_014666.1"/>
</dbReference>
<dbReference type="Proteomes" id="UP000002484">
    <property type="component" value="Chromosome"/>
</dbReference>
<keyword evidence="1" id="KW-0472">Membrane</keyword>
<dbReference type="InterPro" id="IPR043128">
    <property type="entry name" value="Rev_trsase/Diguanyl_cyclase"/>
</dbReference>
<keyword evidence="4" id="KW-1185">Reference proteome</keyword>
<proteinExistence type="predicted"/>
<feature type="transmembrane region" description="Helical" evidence="1">
    <location>
        <begin position="158"/>
        <end position="177"/>
    </location>
</feature>
<dbReference type="InterPro" id="IPR052163">
    <property type="entry name" value="DGC-Regulatory_Protein"/>
</dbReference>
<dbReference type="STRING" id="298654.FraEuI1c_2775"/>
<dbReference type="OrthoDB" id="23692at2"/>
<feature type="transmembrane region" description="Helical" evidence="1">
    <location>
        <begin position="227"/>
        <end position="248"/>
    </location>
</feature>
<evidence type="ECO:0000256" key="1">
    <source>
        <dbReference type="SAM" id="Phobius"/>
    </source>
</evidence>
<evidence type="ECO:0000313" key="3">
    <source>
        <dbReference type="EMBL" id="ADP80802.1"/>
    </source>
</evidence>
<keyword evidence="1" id="KW-1133">Transmembrane helix</keyword>
<feature type="transmembrane region" description="Helical" evidence="1">
    <location>
        <begin position="27"/>
        <end position="47"/>
    </location>
</feature>
<dbReference type="HOGENOM" id="CLU_000445_129_3_11"/>
<feature type="domain" description="GGDEF" evidence="2">
    <location>
        <begin position="393"/>
        <end position="526"/>
    </location>
</feature>
<dbReference type="InParanoid" id="E3J7P8"/>
<dbReference type="SMART" id="SM00267">
    <property type="entry name" value="GGDEF"/>
    <property type="match status" value="1"/>
</dbReference>
<feature type="transmembrane region" description="Helical" evidence="1">
    <location>
        <begin position="197"/>
        <end position="215"/>
    </location>
</feature>
<feature type="transmembrane region" description="Helical" evidence="1">
    <location>
        <begin position="323"/>
        <end position="343"/>
    </location>
</feature>
<dbReference type="eggNOG" id="COG2199">
    <property type="taxonomic scope" value="Bacteria"/>
</dbReference>
<feature type="transmembrane region" description="Helical" evidence="1">
    <location>
        <begin position="112"/>
        <end position="137"/>
    </location>
</feature>
<dbReference type="CDD" id="cd01949">
    <property type="entry name" value="GGDEF"/>
    <property type="match status" value="1"/>
</dbReference>
<dbReference type="Gene3D" id="3.30.70.270">
    <property type="match status" value="1"/>
</dbReference>
<dbReference type="AlphaFoldDB" id="E3J7P8"/>
<dbReference type="EMBL" id="CP002299">
    <property type="protein sequence ID" value="ADP80802.1"/>
    <property type="molecule type" value="Genomic_DNA"/>
</dbReference>
<gene>
    <name evidence="3" type="ordered locus">FraEuI1c_2775</name>
</gene>
<feature type="transmembrane region" description="Helical" evidence="1">
    <location>
        <begin position="86"/>
        <end position="106"/>
    </location>
</feature>
<evidence type="ECO:0000259" key="2">
    <source>
        <dbReference type="PROSITE" id="PS50887"/>
    </source>
</evidence>
<dbReference type="InterPro" id="IPR029787">
    <property type="entry name" value="Nucleotide_cyclase"/>
</dbReference>
<dbReference type="InterPro" id="IPR000160">
    <property type="entry name" value="GGDEF_dom"/>
</dbReference>
<dbReference type="SUPFAM" id="SSF55073">
    <property type="entry name" value="Nucleotide cyclase"/>
    <property type="match status" value="1"/>
</dbReference>
<dbReference type="PANTHER" id="PTHR46663:SF2">
    <property type="entry name" value="GGDEF DOMAIN-CONTAINING PROTEIN"/>
    <property type="match status" value="1"/>
</dbReference>
<feature type="transmembrane region" description="Helical" evidence="1">
    <location>
        <begin position="295"/>
        <end position="317"/>
    </location>
</feature>
<dbReference type="FunFam" id="3.30.70.270:FF:000001">
    <property type="entry name" value="Diguanylate cyclase domain protein"/>
    <property type="match status" value="1"/>
</dbReference>
<dbReference type="KEGG" id="fri:FraEuI1c_2775"/>
<feature type="transmembrane region" description="Helical" evidence="1">
    <location>
        <begin position="53"/>
        <end position="74"/>
    </location>
</feature>
<reference evidence="3 4" key="1">
    <citation type="submission" date="2010-10" db="EMBL/GenBank/DDBJ databases">
        <title>Complete sequence of Frankia sp. EuI1c.</title>
        <authorList>
            <consortium name="US DOE Joint Genome Institute"/>
            <person name="Lucas S."/>
            <person name="Copeland A."/>
            <person name="Lapidus A."/>
            <person name="Cheng J.-F."/>
            <person name="Bruce D."/>
            <person name="Goodwin L."/>
            <person name="Pitluck S."/>
            <person name="Chertkov O."/>
            <person name="Detter J.C."/>
            <person name="Han C."/>
            <person name="Tapia R."/>
            <person name="Land M."/>
            <person name="Hauser L."/>
            <person name="Jeffries C."/>
            <person name="Kyrpides N."/>
            <person name="Ivanova N."/>
            <person name="Mikhailova N."/>
            <person name="Beauchemin N."/>
            <person name="Sen A."/>
            <person name="Sur S.A."/>
            <person name="Gtari M."/>
            <person name="Wall L."/>
            <person name="Tisa L."/>
            <person name="Woyke T."/>
        </authorList>
    </citation>
    <scope>NUCLEOTIDE SEQUENCE [LARGE SCALE GENOMIC DNA]</scope>
    <source>
        <strain evidence="4">DSM 45817 / CECT 9037 / EuI1c</strain>
    </source>
</reference>
<dbReference type="PROSITE" id="PS50887">
    <property type="entry name" value="GGDEF"/>
    <property type="match status" value="1"/>
</dbReference>
<protein>
    <submittedName>
        <fullName evidence="3">Diguanylate cyclase</fullName>
    </submittedName>
</protein>
<name>E3J7P8_PSEI1</name>
<feature type="transmembrane region" description="Helical" evidence="1">
    <location>
        <begin position="254"/>
        <end position="275"/>
    </location>
</feature>
<dbReference type="Pfam" id="PF00990">
    <property type="entry name" value="GGDEF"/>
    <property type="match status" value="1"/>
</dbReference>
<dbReference type="NCBIfam" id="TIGR00254">
    <property type="entry name" value="GGDEF"/>
    <property type="match status" value="1"/>
</dbReference>
<accession>E3J7P8</accession>
<sequence length="534" mass="56267">MFGVAGTSRPDGCDLDTVAASPRRLRIAVCCAVPLVALVTLAAGLSGGRAQTYVIGTSQTVALTFTATVAAWFGSRAHGAGRRWRLCLATGALITAVYSGLVFYRIAAGADIAASGLSAGIMSMVASVFFVGALVTLPTERSDAISARLYGVGRPSHLVLVLDGLLISGSIFLLLWSTTLRAALSAQGSHRAEAASSILETVCGLVMLSVVLMIAEFRRPVNHRALALAFLALIAYQVSDAALIYRALTGEVAYTTLVTFTTITGSLLLALAVCVPPGPSAGRGRFGRRERARMWAQILLPYVPLTAVTVLTAVRVIEQDPFGFIEIGVGVGLVFLVTARQLVTIVQNVRLLTAFDERGRLLHHQANHDALTGLANRKLFLERLAVAGQRHGERMALLFCDLDGFKRVNDVYGHKAGDAVLRVTSARLLGCIREQDLAARLGGDEFAVLLDGAGREEAGQAAGRIVGAMRRPVHVESRDYLIGISVGAAVVDPAGPTDVEALVHRADAAMYRAKRAGKSCFAIAGADVACAIPS</sequence>
<dbReference type="PANTHER" id="PTHR46663">
    <property type="entry name" value="DIGUANYLATE CYCLASE DGCT-RELATED"/>
    <property type="match status" value="1"/>
</dbReference>